<evidence type="ECO:0000256" key="5">
    <source>
        <dbReference type="SAM" id="MobiDB-lite"/>
    </source>
</evidence>
<dbReference type="OrthoDB" id="426718at2759"/>
<dbReference type="GO" id="GO:0006629">
    <property type="term" value="P:lipid metabolic process"/>
    <property type="evidence" value="ECO:0007669"/>
    <property type="project" value="InterPro"/>
</dbReference>
<dbReference type="SUPFAM" id="SSF53474">
    <property type="entry name" value="alpha/beta-Hydrolases"/>
    <property type="match status" value="1"/>
</dbReference>
<comment type="catalytic activity">
    <reaction evidence="4">
        <text>a monoacylglycerol + H2O = glycerol + a fatty acid + H(+)</text>
        <dbReference type="Rhea" id="RHEA:15245"/>
        <dbReference type="ChEBI" id="CHEBI:15377"/>
        <dbReference type="ChEBI" id="CHEBI:15378"/>
        <dbReference type="ChEBI" id="CHEBI:17408"/>
        <dbReference type="ChEBI" id="CHEBI:17754"/>
        <dbReference type="ChEBI" id="CHEBI:28868"/>
    </reaction>
</comment>
<feature type="domain" description="Fungal lipase-type" evidence="6">
    <location>
        <begin position="207"/>
        <end position="361"/>
    </location>
</feature>
<name>S7PZ19_GLOTA</name>
<feature type="compositionally biased region" description="Basic and acidic residues" evidence="5">
    <location>
        <begin position="411"/>
        <end position="420"/>
    </location>
</feature>
<feature type="region of interest" description="Disordered" evidence="5">
    <location>
        <begin position="389"/>
        <end position="420"/>
    </location>
</feature>
<sequence length="443" mass="48904">MPDSFPAANRLAIKESAPPAYLVPSTEKSHLIFPMSTPLSSEALHLNLKLGLRQRHVQQLSQIGDDYKFQEDLDPDKKVTVEDLMRWTTHVQKEFDAAIAQKVFGKKGIIDWRNALFTLLESTAMYLRDDAAVQSAINAAKAGNTDQAMEYLREADDDINKIAEFWGLEYMTICDLIEKTPDGQRDIVGPFCGAFSAKNPRDPFLGIAFKGTSATSEWGTDLAREPQATGDSFILWGADVSRGVFNALFGTFGDYGIPMDHILVYIQQYMNQLPTGSSELVVHSTGHSLGASFTTLCYAQLLQYQQTKPLEWVLGDLFTFGSPRIGENSFALNFRAAVEKAAGSSWRIVDEDDSVTSLPPAPAKLVLGIFPAVDDPRIYVHVDSAYRTSRSEPPSAISSEVGMDPGPAPKTVEELTEKEHMQDHSPAWYYESLLKANGLGPLQ</sequence>
<reference evidence="7 8" key="1">
    <citation type="journal article" date="2012" name="Science">
        <title>The Paleozoic origin of enzymatic lignin decomposition reconstructed from 31 fungal genomes.</title>
        <authorList>
            <person name="Floudas D."/>
            <person name="Binder M."/>
            <person name="Riley R."/>
            <person name="Barry K."/>
            <person name="Blanchette R.A."/>
            <person name="Henrissat B."/>
            <person name="Martinez A.T."/>
            <person name="Otillar R."/>
            <person name="Spatafora J.W."/>
            <person name="Yadav J.S."/>
            <person name="Aerts A."/>
            <person name="Benoit I."/>
            <person name="Boyd A."/>
            <person name="Carlson A."/>
            <person name="Copeland A."/>
            <person name="Coutinho P.M."/>
            <person name="de Vries R.P."/>
            <person name="Ferreira P."/>
            <person name="Findley K."/>
            <person name="Foster B."/>
            <person name="Gaskell J."/>
            <person name="Glotzer D."/>
            <person name="Gorecki P."/>
            <person name="Heitman J."/>
            <person name="Hesse C."/>
            <person name="Hori C."/>
            <person name="Igarashi K."/>
            <person name="Jurgens J.A."/>
            <person name="Kallen N."/>
            <person name="Kersten P."/>
            <person name="Kohler A."/>
            <person name="Kuees U."/>
            <person name="Kumar T.K.A."/>
            <person name="Kuo A."/>
            <person name="LaButti K."/>
            <person name="Larrondo L.F."/>
            <person name="Lindquist E."/>
            <person name="Ling A."/>
            <person name="Lombard V."/>
            <person name="Lucas S."/>
            <person name="Lundell T."/>
            <person name="Martin R."/>
            <person name="McLaughlin D.J."/>
            <person name="Morgenstern I."/>
            <person name="Morin E."/>
            <person name="Murat C."/>
            <person name="Nagy L.G."/>
            <person name="Nolan M."/>
            <person name="Ohm R.A."/>
            <person name="Patyshakuliyeva A."/>
            <person name="Rokas A."/>
            <person name="Ruiz-Duenas F.J."/>
            <person name="Sabat G."/>
            <person name="Salamov A."/>
            <person name="Samejima M."/>
            <person name="Schmutz J."/>
            <person name="Slot J.C."/>
            <person name="St John F."/>
            <person name="Stenlid J."/>
            <person name="Sun H."/>
            <person name="Sun S."/>
            <person name="Syed K."/>
            <person name="Tsang A."/>
            <person name="Wiebenga A."/>
            <person name="Young D."/>
            <person name="Pisabarro A."/>
            <person name="Eastwood D.C."/>
            <person name="Martin F."/>
            <person name="Cullen D."/>
            <person name="Grigoriev I.V."/>
            <person name="Hibbett D.S."/>
        </authorList>
    </citation>
    <scope>NUCLEOTIDE SEQUENCE [LARGE SCALE GENOMIC DNA]</scope>
    <source>
        <strain evidence="7 8">ATCC 11539</strain>
    </source>
</reference>
<dbReference type="InterPro" id="IPR029058">
    <property type="entry name" value="AB_hydrolase_fold"/>
</dbReference>
<dbReference type="GO" id="GO:0016787">
    <property type="term" value="F:hydrolase activity"/>
    <property type="evidence" value="ECO:0007669"/>
    <property type="project" value="UniProtKB-KW"/>
</dbReference>
<dbReference type="Pfam" id="PF01764">
    <property type="entry name" value="Lipase_3"/>
    <property type="match status" value="1"/>
</dbReference>
<evidence type="ECO:0000256" key="4">
    <source>
        <dbReference type="ARBA" id="ARBA00048461"/>
    </source>
</evidence>
<organism evidence="7 8">
    <name type="scientific">Gloeophyllum trabeum (strain ATCC 11539 / FP-39264 / Madison 617)</name>
    <name type="common">Brown rot fungus</name>
    <dbReference type="NCBI Taxonomy" id="670483"/>
    <lineage>
        <taxon>Eukaryota</taxon>
        <taxon>Fungi</taxon>
        <taxon>Dikarya</taxon>
        <taxon>Basidiomycota</taxon>
        <taxon>Agaricomycotina</taxon>
        <taxon>Agaricomycetes</taxon>
        <taxon>Gloeophyllales</taxon>
        <taxon>Gloeophyllaceae</taxon>
        <taxon>Gloeophyllum</taxon>
    </lineage>
</organism>
<keyword evidence="7" id="KW-0378">Hydrolase</keyword>
<comment type="catalytic activity">
    <reaction evidence="3">
        <text>a diacylglycerol + H2O = a monoacylglycerol + a fatty acid + H(+)</text>
        <dbReference type="Rhea" id="RHEA:32731"/>
        <dbReference type="ChEBI" id="CHEBI:15377"/>
        <dbReference type="ChEBI" id="CHEBI:15378"/>
        <dbReference type="ChEBI" id="CHEBI:17408"/>
        <dbReference type="ChEBI" id="CHEBI:18035"/>
        <dbReference type="ChEBI" id="CHEBI:28868"/>
    </reaction>
</comment>
<dbReference type="eggNOG" id="ENOG502S1XT">
    <property type="taxonomic scope" value="Eukaryota"/>
</dbReference>
<dbReference type="InterPro" id="IPR002921">
    <property type="entry name" value="Fungal_lipase-type"/>
</dbReference>
<dbReference type="RefSeq" id="XP_007868819.1">
    <property type="nucleotide sequence ID" value="XM_007870628.1"/>
</dbReference>
<dbReference type="Gene3D" id="3.40.50.1820">
    <property type="entry name" value="alpha/beta hydrolase"/>
    <property type="match status" value="1"/>
</dbReference>
<dbReference type="InterPro" id="IPR051218">
    <property type="entry name" value="Sec_MonoDiacylglyc_Lipase"/>
</dbReference>
<dbReference type="Proteomes" id="UP000030669">
    <property type="component" value="Unassembled WGS sequence"/>
</dbReference>
<dbReference type="EMBL" id="KB469307">
    <property type="protein sequence ID" value="EPQ52512.1"/>
    <property type="molecule type" value="Genomic_DNA"/>
</dbReference>
<dbReference type="AlphaFoldDB" id="S7PZ19"/>
<protein>
    <submittedName>
        <fullName evidence="7">Alpha/beta-hydrolase</fullName>
    </submittedName>
</protein>
<comment type="similarity">
    <text evidence="2">Belongs to the AB hydrolase superfamily. Lipase family. Class 3 subfamily.</text>
</comment>
<dbReference type="OMA" id="WMESAAM"/>
<evidence type="ECO:0000313" key="7">
    <source>
        <dbReference type="EMBL" id="EPQ52512.1"/>
    </source>
</evidence>
<proteinExistence type="inferred from homology"/>
<evidence type="ECO:0000256" key="2">
    <source>
        <dbReference type="ARBA" id="ARBA00043996"/>
    </source>
</evidence>
<accession>S7PZ19</accession>
<dbReference type="PANTHER" id="PTHR45856:SF24">
    <property type="entry name" value="FUNGAL LIPASE-LIKE DOMAIN-CONTAINING PROTEIN"/>
    <property type="match status" value="1"/>
</dbReference>
<dbReference type="KEGG" id="gtr:GLOTRDRAFT_131752"/>
<keyword evidence="8" id="KW-1185">Reference proteome</keyword>
<feature type="compositionally biased region" description="Polar residues" evidence="5">
    <location>
        <begin position="389"/>
        <end position="398"/>
    </location>
</feature>
<gene>
    <name evidence="7" type="ORF">GLOTRDRAFT_131752</name>
</gene>
<dbReference type="PANTHER" id="PTHR45856">
    <property type="entry name" value="ALPHA/BETA-HYDROLASES SUPERFAMILY PROTEIN"/>
    <property type="match status" value="1"/>
</dbReference>
<evidence type="ECO:0000313" key="8">
    <source>
        <dbReference type="Proteomes" id="UP000030669"/>
    </source>
</evidence>
<dbReference type="GeneID" id="19302374"/>
<keyword evidence="1" id="KW-1015">Disulfide bond</keyword>
<evidence type="ECO:0000256" key="1">
    <source>
        <dbReference type="ARBA" id="ARBA00023157"/>
    </source>
</evidence>
<dbReference type="HOGENOM" id="CLU_035620_0_0_1"/>
<evidence type="ECO:0000259" key="6">
    <source>
        <dbReference type="Pfam" id="PF01764"/>
    </source>
</evidence>
<evidence type="ECO:0000256" key="3">
    <source>
        <dbReference type="ARBA" id="ARBA00047591"/>
    </source>
</evidence>